<dbReference type="EMBL" id="JACHKA010000001">
    <property type="protein sequence ID" value="MBB5987651.1"/>
    <property type="molecule type" value="Genomic_DNA"/>
</dbReference>
<evidence type="ECO:0000259" key="2">
    <source>
        <dbReference type="Pfam" id="PF08327"/>
    </source>
</evidence>
<dbReference type="RefSeq" id="WP_184156252.1">
    <property type="nucleotide sequence ID" value="NZ_JACHKA010000001.1"/>
</dbReference>
<protein>
    <submittedName>
        <fullName evidence="3">Uncharacterized protein YndB with AHSA1/START domain</fullName>
    </submittedName>
</protein>
<dbReference type="Pfam" id="PF08327">
    <property type="entry name" value="AHSA1"/>
    <property type="match status" value="1"/>
</dbReference>
<reference evidence="3 4" key="1">
    <citation type="submission" date="2020-08" db="EMBL/GenBank/DDBJ databases">
        <title>Exploring microbial biodiversity for novel pathways involved in the catabolism of aromatic compounds derived from lignin.</title>
        <authorList>
            <person name="Elkins J."/>
        </authorList>
    </citation>
    <scope>NUCLEOTIDE SEQUENCE [LARGE SCALE GENOMIC DNA]</scope>
    <source>
        <strain evidence="3 4">B1D3A</strain>
    </source>
</reference>
<gene>
    <name evidence="3" type="ORF">HNP60_003625</name>
</gene>
<evidence type="ECO:0000313" key="3">
    <source>
        <dbReference type="EMBL" id="MBB5987651.1"/>
    </source>
</evidence>
<comment type="caution">
    <text evidence="3">The sequence shown here is derived from an EMBL/GenBank/DDBJ whole genome shotgun (WGS) entry which is preliminary data.</text>
</comment>
<dbReference type="Proteomes" id="UP001138540">
    <property type="component" value="Unassembled WGS sequence"/>
</dbReference>
<feature type="domain" description="Activator of Hsp90 ATPase homologue 1/2-like C-terminal" evidence="2">
    <location>
        <begin position="16"/>
        <end position="148"/>
    </location>
</feature>
<dbReference type="InterPro" id="IPR023393">
    <property type="entry name" value="START-like_dom_sf"/>
</dbReference>
<dbReference type="SUPFAM" id="SSF55961">
    <property type="entry name" value="Bet v1-like"/>
    <property type="match status" value="1"/>
</dbReference>
<dbReference type="InterPro" id="IPR013538">
    <property type="entry name" value="ASHA1/2-like_C"/>
</dbReference>
<evidence type="ECO:0000256" key="1">
    <source>
        <dbReference type="ARBA" id="ARBA00006817"/>
    </source>
</evidence>
<evidence type="ECO:0000313" key="4">
    <source>
        <dbReference type="Proteomes" id="UP001138540"/>
    </source>
</evidence>
<comment type="similarity">
    <text evidence="1">Belongs to the AHA1 family.</text>
</comment>
<sequence>MTDQPDLTLSVSTYIDAPPERVWQVLTQRQEEWWCPAPWTIEIIEQDWRPGGRCAMLMRGPDGEEVPQDGVFLEVVPGKRFISTDAFTAGWQPAGPFMVGVWEIEPEGEGTRYTGSARHWSQEARDQHSDMGFEAGWGAVAAQLKALCETT</sequence>
<dbReference type="CDD" id="cd08896">
    <property type="entry name" value="SRPBCC_CalC_Aha1-like_3"/>
    <property type="match status" value="1"/>
</dbReference>
<keyword evidence="4" id="KW-1185">Reference proteome</keyword>
<accession>A0ABR6NKK3</accession>
<organism evidence="3 4">
    <name type="scientific">Sphingobium lignivorans</name>
    <dbReference type="NCBI Taxonomy" id="2735886"/>
    <lineage>
        <taxon>Bacteria</taxon>
        <taxon>Pseudomonadati</taxon>
        <taxon>Pseudomonadota</taxon>
        <taxon>Alphaproteobacteria</taxon>
        <taxon>Sphingomonadales</taxon>
        <taxon>Sphingomonadaceae</taxon>
        <taxon>Sphingobium</taxon>
    </lineage>
</organism>
<name>A0ABR6NKK3_9SPHN</name>
<dbReference type="Gene3D" id="3.30.530.20">
    <property type="match status" value="1"/>
</dbReference>
<proteinExistence type="inferred from homology"/>